<feature type="region of interest" description="Disordered" evidence="1">
    <location>
        <begin position="64"/>
        <end position="118"/>
    </location>
</feature>
<evidence type="ECO:0000313" key="3">
    <source>
        <dbReference type="Proteomes" id="UP000246991"/>
    </source>
</evidence>
<accession>A0A317SVK4</accession>
<dbReference type="AlphaFoldDB" id="A0A317SVK4"/>
<sequence length="142" mass="16126">MLYPSPENEQSPLPPTELQTHKPCTKHKYRPATPQYRINVSSQIIIHGWTEYQYSSTGTTAILQSPSQESLPTGTPPDTTPPVRYHSYPNRTLHHSHIPGTRRRISKQQTSPHPSSCTVHALKTNKSKLRTPHNFRTAWVSP</sequence>
<comment type="caution">
    <text evidence="2">The sequence shown here is derived from an EMBL/GenBank/DDBJ whole genome shotgun (WGS) entry which is preliminary data.</text>
</comment>
<dbReference type="Proteomes" id="UP000246991">
    <property type="component" value="Unassembled WGS sequence"/>
</dbReference>
<evidence type="ECO:0000256" key="1">
    <source>
        <dbReference type="SAM" id="MobiDB-lite"/>
    </source>
</evidence>
<reference evidence="2 3" key="1">
    <citation type="submission" date="2018-03" db="EMBL/GenBank/DDBJ databases">
        <title>Genomes of Pezizomycetes fungi and the evolution of truffles.</title>
        <authorList>
            <person name="Murat C."/>
            <person name="Payen T."/>
            <person name="Noel B."/>
            <person name="Kuo A."/>
            <person name="Martin F.M."/>
        </authorList>
    </citation>
    <scope>NUCLEOTIDE SEQUENCE [LARGE SCALE GENOMIC DNA]</scope>
    <source>
        <strain evidence="2">091103-1</strain>
    </source>
</reference>
<proteinExistence type="predicted"/>
<feature type="compositionally biased region" description="Polar residues" evidence="1">
    <location>
        <begin position="107"/>
        <end position="118"/>
    </location>
</feature>
<feature type="region of interest" description="Disordered" evidence="1">
    <location>
        <begin position="1"/>
        <end position="30"/>
    </location>
</feature>
<organism evidence="2 3">
    <name type="scientific">Tuber magnatum</name>
    <name type="common">white Piedmont truffle</name>
    <dbReference type="NCBI Taxonomy" id="42249"/>
    <lineage>
        <taxon>Eukaryota</taxon>
        <taxon>Fungi</taxon>
        <taxon>Dikarya</taxon>
        <taxon>Ascomycota</taxon>
        <taxon>Pezizomycotina</taxon>
        <taxon>Pezizomycetes</taxon>
        <taxon>Pezizales</taxon>
        <taxon>Tuberaceae</taxon>
        <taxon>Tuber</taxon>
    </lineage>
</organism>
<keyword evidence="3" id="KW-1185">Reference proteome</keyword>
<name>A0A317SVK4_9PEZI</name>
<gene>
    <name evidence="2" type="ORF">C7212DRAFT_315820</name>
</gene>
<dbReference type="EMBL" id="PYWC01000015">
    <property type="protein sequence ID" value="PWW78448.1"/>
    <property type="molecule type" value="Genomic_DNA"/>
</dbReference>
<feature type="compositionally biased region" description="Basic residues" evidence="1">
    <location>
        <begin position="92"/>
        <end position="106"/>
    </location>
</feature>
<evidence type="ECO:0000313" key="2">
    <source>
        <dbReference type="EMBL" id="PWW78448.1"/>
    </source>
</evidence>
<protein>
    <submittedName>
        <fullName evidence="2">Uncharacterized protein</fullName>
    </submittedName>
</protein>